<gene>
    <name evidence="2" type="ORF">M8C21_028638</name>
</gene>
<reference evidence="2" key="1">
    <citation type="submission" date="2022-06" db="EMBL/GenBank/DDBJ databases">
        <title>Uncovering the hologenomic basis of an extraordinary plant invasion.</title>
        <authorList>
            <person name="Bieker V.C."/>
            <person name="Martin M.D."/>
            <person name="Gilbert T."/>
            <person name="Hodgins K."/>
            <person name="Battlay P."/>
            <person name="Petersen B."/>
            <person name="Wilson J."/>
        </authorList>
    </citation>
    <scope>NUCLEOTIDE SEQUENCE</scope>
    <source>
        <strain evidence="2">AA19_3_7</strain>
        <tissue evidence="2">Leaf</tissue>
    </source>
</reference>
<dbReference type="Proteomes" id="UP001206925">
    <property type="component" value="Unassembled WGS sequence"/>
</dbReference>
<feature type="region of interest" description="Disordered" evidence="1">
    <location>
        <begin position="1"/>
        <end position="35"/>
    </location>
</feature>
<proteinExistence type="predicted"/>
<sequence length="75" mass="8687">MEVLRNVAEKHQEKTSSSGSGSGEESDDRFTNSPDVMFSQEMNVPFCDSFSYFEEGNSLLEIEEQLPDLQKWWEF</sequence>
<name>A0AAD5C3P1_AMBAR</name>
<evidence type="ECO:0000313" key="3">
    <source>
        <dbReference type="Proteomes" id="UP001206925"/>
    </source>
</evidence>
<keyword evidence="3" id="KW-1185">Reference proteome</keyword>
<evidence type="ECO:0000313" key="2">
    <source>
        <dbReference type="EMBL" id="KAI7733853.1"/>
    </source>
</evidence>
<dbReference type="EMBL" id="JAMZMK010009897">
    <property type="protein sequence ID" value="KAI7733853.1"/>
    <property type="molecule type" value="Genomic_DNA"/>
</dbReference>
<accession>A0AAD5C3P1</accession>
<dbReference type="AlphaFoldDB" id="A0AAD5C3P1"/>
<comment type="caution">
    <text evidence="2">The sequence shown here is derived from an EMBL/GenBank/DDBJ whole genome shotgun (WGS) entry which is preliminary data.</text>
</comment>
<organism evidence="2 3">
    <name type="scientific">Ambrosia artemisiifolia</name>
    <name type="common">Common ragweed</name>
    <dbReference type="NCBI Taxonomy" id="4212"/>
    <lineage>
        <taxon>Eukaryota</taxon>
        <taxon>Viridiplantae</taxon>
        <taxon>Streptophyta</taxon>
        <taxon>Embryophyta</taxon>
        <taxon>Tracheophyta</taxon>
        <taxon>Spermatophyta</taxon>
        <taxon>Magnoliopsida</taxon>
        <taxon>eudicotyledons</taxon>
        <taxon>Gunneridae</taxon>
        <taxon>Pentapetalae</taxon>
        <taxon>asterids</taxon>
        <taxon>campanulids</taxon>
        <taxon>Asterales</taxon>
        <taxon>Asteraceae</taxon>
        <taxon>Asteroideae</taxon>
        <taxon>Heliantheae alliance</taxon>
        <taxon>Heliantheae</taxon>
        <taxon>Ambrosia</taxon>
    </lineage>
</organism>
<evidence type="ECO:0000256" key="1">
    <source>
        <dbReference type="SAM" id="MobiDB-lite"/>
    </source>
</evidence>
<protein>
    <submittedName>
        <fullName evidence="2">Uncharacterized protein</fullName>
    </submittedName>
</protein>